<feature type="domain" description="F-box" evidence="1">
    <location>
        <begin position="85"/>
        <end position="134"/>
    </location>
</feature>
<evidence type="ECO:0000259" key="1">
    <source>
        <dbReference type="PROSITE" id="PS50181"/>
    </source>
</evidence>
<dbReference type="AlphaFoldDB" id="A0A815LZD9"/>
<evidence type="ECO:0000313" key="4">
    <source>
        <dbReference type="Proteomes" id="UP000663832"/>
    </source>
</evidence>
<evidence type="ECO:0000313" key="3">
    <source>
        <dbReference type="EMBL" id="CAF1618912.1"/>
    </source>
</evidence>
<accession>A0A815LZD9</accession>
<dbReference type="EMBL" id="CAJNOI010001459">
    <property type="protein sequence ID" value="CAF1415337.1"/>
    <property type="molecule type" value="Genomic_DNA"/>
</dbReference>
<dbReference type="Proteomes" id="UP000663877">
    <property type="component" value="Unassembled WGS sequence"/>
</dbReference>
<keyword evidence="4" id="KW-1185">Reference proteome</keyword>
<dbReference type="OrthoDB" id="10032084at2759"/>
<proteinExistence type="predicted"/>
<evidence type="ECO:0000313" key="5">
    <source>
        <dbReference type="Proteomes" id="UP000663877"/>
    </source>
</evidence>
<dbReference type="EMBL" id="CAJNOM010001782">
    <property type="protein sequence ID" value="CAF1618912.1"/>
    <property type="molecule type" value="Genomic_DNA"/>
</dbReference>
<dbReference type="SUPFAM" id="SSF82185">
    <property type="entry name" value="Histone H3 K4-specific methyltransferase SET7/9 N-terminal domain"/>
    <property type="match status" value="1"/>
</dbReference>
<evidence type="ECO:0000313" key="2">
    <source>
        <dbReference type="EMBL" id="CAF1415337.1"/>
    </source>
</evidence>
<name>A0A815LZD9_9BILA</name>
<comment type="caution">
    <text evidence="2">The sequence shown here is derived from an EMBL/GenBank/DDBJ whole genome shotgun (WGS) entry which is preliminary data.</text>
</comment>
<dbReference type="InterPro" id="IPR001810">
    <property type="entry name" value="F-box_dom"/>
</dbReference>
<protein>
    <recommendedName>
        <fullName evidence="1">F-box domain-containing protein</fullName>
    </recommendedName>
</protein>
<reference evidence="2" key="1">
    <citation type="submission" date="2021-02" db="EMBL/GenBank/DDBJ databases">
        <authorList>
            <person name="Nowell W R."/>
        </authorList>
    </citation>
    <scope>NUCLEOTIDE SEQUENCE</scope>
</reference>
<gene>
    <name evidence="2" type="ORF">BJG266_LOCUS38455</name>
    <name evidence="3" type="ORF">QVE165_LOCUS55326</name>
</gene>
<dbReference type="PROSITE" id="PS50181">
    <property type="entry name" value="FBOX"/>
    <property type="match status" value="1"/>
</dbReference>
<sequence length="561" mass="65691">MHFDNGTYYSSDKEKFEDFCIHNSLNGPGVTMLSDGTRLEGSFIDSFLYGNGSSYSSKGDQYHGNYRNNQMFGYGFYSFENHDKTVRLLDLPDEILLIIIYKLGSLDVLYSLLNTNQRLDQMARSINNTKFIDFSIELSDGQFSSIDNIKLDRLCEKILPGIHHNIVGVTFELAYMERILLAYEYPNLTTIVIVTFSPDILLNYLTEGSAITRLFKEQIKHITIKNEKKVFTNQSFTDVCARILSICRKCTYLDMNQWITNRSSTILLHDRFSNICYSSCLHTLFINVKNFEDCLCLLDGRLNQLSSLTVNINFIKRSSIIDNNQKILSNLKEFSLICYCFITAYDCRILPLLHRMTHLNKLTLCLYVIRLTNIEGIDLNERVLCHMLDLSTFIFHICTIMTTSQTNHFLSTNDIQNTFNNWKYSPVSCNIDHFSDGYTYCHIYSIPFKMSWLMHITNTFRGHCFQFVIDLVLYDTRPFEHEFFEWVSQAFPLLKYLTLNNMMAQEKKRQIQPVKDKILISSRLSYMHLIRLRLTRAHIDYANQFLYHDNAYIPRLHTLRI</sequence>
<dbReference type="Proteomes" id="UP000663832">
    <property type="component" value="Unassembled WGS sequence"/>
</dbReference>
<organism evidence="2 5">
    <name type="scientific">Adineta steineri</name>
    <dbReference type="NCBI Taxonomy" id="433720"/>
    <lineage>
        <taxon>Eukaryota</taxon>
        <taxon>Metazoa</taxon>
        <taxon>Spiralia</taxon>
        <taxon>Gnathifera</taxon>
        <taxon>Rotifera</taxon>
        <taxon>Eurotatoria</taxon>
        <taxon>Bdelloidea</taxon>
        <taxon>Adinetida</taxon>
        <taxon>Adinetidae</taxon>
        <taxon>Adineta</taxon>
    </lineage>
</organism>